<reference evidence="2" key="1">
    <citation type="journal article" date="2014" name="Int. J. Syst. Evol. Microbiol.">
        <title>Complete genome of a new Firmicutes species belonging to the dominant human colonic microbiota ('Ruminococcus bicirculans') reveals two chromosomes and a selective capacity to utilize plant glucans.</title>
        <authorList>
            <consortium name="NISC Comparative Sequencing Program"/>
            <person name="Wegmann U."/>
            <person name="Louis P."/>
            <person name="Goesmann A."/>
            <person name="Henrissat B."/>
            <person name="Duncan S.H."/>
            <person name="Flint H.J."/>
        </authorList>
    </citation>
    <scope>NUCLEOTIDE SEQUENCE</scope>
    <source>
        <strain evidence="2">NBRC 108216</strain>
    </source>
</reference>
<dbReference type="RefSeq" id="WP_284370943.1">
    <property type="nucleotide sequence ID" value="NZ_BSNJ01000002.1"/>
</dbReference>
<reference evidence="2" key="2">
    <citation type="submission" date="2023-01" db="EMBL/GenBank/DDBJ databases">
        <title>Draft genome sequence of Algimonas porphyrae strain NBRC 108216.</title>
        <authorList>
            <person name="Sun Q."/>
            <person name="Mori K."/>
        </authorList>
    </citation>
    <scope>NUCLEOTIDE SEQUENCE</scope>
    <source>
        <strain evidence="2">NBRC 108216</strain>
    </source>
</reference>
<evidence type="ECO:0000313" key="3">
    <source>
        <dbReference type="Proteomes" id="UP001161390"/>
    </source>
</evidence>
<sequence length="64" mass="7059">MTLDLATILAGASPLTLLFAWLYWQEKQDHRATKTAAATELSAERSKRNELIDKLLSKAGITDA</sequence>
<name>A0ABQ5UYM7_9PROT</name>
<feature type="transmembrane region" description="Helical" evidence="1">
    <location>
        <begin position="6"/>
        <end position="24"/>
    </location>
</feature>
<gene>
    <name evidence="2" type="ORF">GCM10007854_13590</name>
</gene>
<proteinExistence type="predicted"/>
<keyword evidence="3" id="KW-1185">Reference proteome</keyword>
<accession>A0ABQ5UYM7</accession>
<evidence type="ECO:0000313" key="2">
    <source>
        <dbReference type="EMBL" id="GLQ20404.1"/>
    </source>
</evidence>
<evidence type="ECO:0008006" key="4">
    <source>
        <dbReference type="Google" id="ProtNLM"/>
    </source>
</evidence>
<protein>
    <recommendedName>
        <fullName evidence="4">Phage shock protein B</fullName>
    </recommendedName>
</protein>
<keyword evidence="1" id="KW-1133">Transmembrane helix</keyword>
<keyword evidence="1" id="KW-0472">Membrane</keyword>
<dbReference type="Proteomes" id="UP001161390">
    <property type="component" value="Unassembled WGS sequence"/>
</dbReference>
<comment type="caution">
    <text evidence="2">The sequence shown here is derived from an EMBL/GenBank/DDBJ whole genome shotgun (WGS) entry which is preliminary data.</text>
</comment>
<keyword evidence="1" id="KW-0812">Transmembrane</keyword>
<organism evidence="2 3">
    <name type="scientific">Algimonas porphyrae</name>
    <dbReference type="NCBI Taxonomy" id="1128113"/>
    <lineage>
        <taxon>Bacteria</taxon>
        <taxon>Pseudomonadati</taxon>
        <taxon>Pseudomonadota</taxon>
        <taxon>Alphaproteobacteria</taxon>
        <taxon>Maricaulales</taxon>
        <taxon>Robiginitomaculaceae</taxon>
        <taxon>Algimonas</taxon>
    </lineage>
</organism>
<evidence type="ECO:0000256" key="1">
    <source>
        <dbReference type="SAM" id="Phobius"/>
    </source>
</evidence>
<dbReference type="EMBL" id="BSNJ01000002">
    <property type="protein sequence ID" value="GLQ20404.1"/>
    <property type="molecule type" value="Genomic_DNA"/>
</dbReference>